<dbReference type="HOGENOM" id="CLU_011689_2_1_1"/>
<dbReference type="InterPro" id="IPR037618">
    <property type="entry name" value="LIPB1/2_SAM_2nd"/>
</dbReference>
<dbReference type="RefSeq" id="XP_009010515.1">
    <property type="nucleotide sequence ID" value="XM_009012267.1"/>
</dbReference>
<feature type="domain" description="SAM" evidence="7">
    <location>
        <begin position="549"/>
        <end position="580"/>
    </location>
</feature>
<dbReference type="CDD" id="cd09566">
    <property type="entry name" value="SAM_liprin-beta1_2_repeat2"/>
    <property type="match status" value="1"/>
</dbReference>
<dbReference type="SUPFAM" id="SSF47769">
    <property type="entry name" value="SAM/Pointed domain"/>
    <property type="match status" value="3"/>
</dbReference>
<keyword evidence="10" id="KW-1185">Reference proteome</keyword>
<dbReference type="eggNOG" id="KOG1899">
    <property type="taxonomic scope" value="Eukaryota"/>
</dbReference>
<dbReference type="CDD" id="cd09569">
    <property type="entry name" value="SAM_liprin-beta1_2_repeat3"/>
    <property type="match status" value="1"/>
</dbReference>
<name>T1EGH9_HELRO</name>
<evidence type="ECO:0000259" key="7">
    <source>
        <dbReference type="PROSITE" id="PS50105"/>
    </source>
</evidence>
<dbReference type="EMBL" id="KB095821">
    <property type="protein sequence ID" value="ESO11355.1"/>
    <property type="molecule type" value="Genomic_DNA"/>
</dbReference>
<dbReference type="PROSITE" id="PS50105">
    <property type="entry name" value="SAM_DOMAIN"/>
    <property type="match status" value="3"/>
</dbReference>
<dbReference type="EMBL" id="AMQM01008656">
    <property type="status" value="NOT_ANNOTATED_CDS"/>
    <property type="molecule type" value="Genomic_DNA"/>
</dbReference>
<dbReference type="CDD" id="cd09563">
    <property type="entry name" value="SAM_liprin-beta1_2_repeat1"/>
    <property type="match status" value="1"/>
</dbReference>
<evidence type="ECO:0000256" key="2">
    <source>
        <dbReference type="ARBA" id="ARBA00022553"/>
    </source>
</evidence>
<proteinExistence type="inferred from homology"/>
<dbReference type="InterPro" id="IPR029515">
    <property type="entry name" value="Liprin"/>
</dbReference>
<feature type="domain" description="SAM" evidence="7">
    <location>
        <begin position="385"/>
        <end position="449"/>
    </location>
</feature>
<dbReference type="PANTHER" id="PTHR12587">
    <property type="entry name" value="LAR INTERACTING PROTEIN LIP -RELATED PROTEIN"/>
    <property type="match status" value="1"/>
</dbReference>
<feature type="region of interest" description="Disordered" evidence="6">
    <location>
        <begin position="707"/>
        <end position="728"/>
    </location>
</feature>
<dbReference type="GeneID" id="20195681"/>
<feature type="coiled-coil region" evidence="5">
    <location>
        <begin position="63"/>
        <end position="97"/>
    </location>
</feature>
<dbReference type="FunFam" id="1.10.150.50:FF:000005">
    <property type="entry name" value="Liprin-beta-1 isoform 1"/>
    <property type="match status" value="1"/>
</dbReference>
<dbReference type="SMART" id="SM00454">
    <property type="entry name" value="SAM"/>
    <property type="match status" value="3"/>
</dbReference>
<comment type="similarity">
    <text evidence="1">Belongs to the liprin family. Liprin-beta subfamily.</text>
</comment>
<dbReference type="Pfam" id="PF07647">
    <property type="entry name" value="SAM_2"/>
    <property type="match status" value="1"/>
</dbReference>
<dbReference type="InterPro" id="IPR013761">
    <property type="entry name" value="SAM/pointed_sf"/>
</dbReference>
<feature type="coiled-coil region" evidence="5">
    <location>
        <begin position="121"/>
        <end position="165"/>
    </location>
</feature>
<dbReference type="InParanoid" id="T1EGH9"/>
<dbReference type="AlphaFoldDB" id="T1EGH9"/>
<feature type="compositionally biased region" description="Basic and acidic residues" evidence="6">
    <location>
        <begin position="711"/>
        <end position="720"/>
    </location>
</feature>
<dbReference type="InterPro" id="IPR037617">
    <property type="entry name" value="LIPB1/2_SAM_1"/>
</dbReference>
<dbReference type="InterPro" id="IPR001660">
    <property type="entry name" value="SAM"/>
</dbReference>
<evidence type="ECO:0000256" key="6">
    <source>
        <dbReference type="SAM" id="MobiDB-lite"/>
    </source>
</evidence>
<dbReference type="InterPro" id="IPR037619">
    <property type="entry name" value="LIPB1/2_SAM_3rd"/>
</dbReference>
<dbReference type="Pfam" id="PF00536">
    <property type="entry name" value="SAM_1"/>
    <property type="match status" value="2"/>
</dbReference>
<keyword evidence="2" id="KW-0597">Phosphoprotein</keyword>
<evidence type="ECO:0000313" key="10">
    <source>
        <dbReference type="Proteomes" id="UP000015101"/>
    </source>
</evidence>
<feature type="compositionally biased region" description="Low complexity" evidence="6">
    <location>
        <begin position="211"/>
        <end position="236"/>
    </location>
</feature>
<feature type="compositionally biased region" description="Low complexity" evidence="6">
    <location>
        <begin position="260"/>
        <end position="290"/>
    </location>
</feature>
<dbReference type="OMA" id="REVTHIT"/>
<gene>
    <name evidence="9" type="primary">20195681</name>
    <name evidence="8" type="ORF">HELRODRAFT_116792</name>
</gene>
<dbReference type="CTD" id="20195681"/>
<reference evidence="9" key="3">
    <citation type="submission" date="2015-06" db="UniProtKB">
        <authorList>
            <consortium name="EnsemblMetazoa"/>
        </authorList>
    </citation>
    <scope>IDENTIFICATION</scope>
</reference>
<dbReference type="OrthoDB" id="6516566at2759"/>
<dbReference type="KEGG" id="hro:HELRODRAFT_116792"/>
<organism evidence="9 10">
    <name type="scientific">Helobdella robusta</name>
    <name type="common">Californian leech</name>
    <dbReference type="NCBI Taxonomy" id="6412"/>
    <lineage>
        <taxon>Eukaryota</taxon>
        <taxon>Metazoa</taxon>
        <taxon>Spiralia</taxon>
        <taxon>Lophotrochozoa</taxon>
        <taxon>Annelida</taxon>
        <taxon>Clitellata</taxon>
        <taxon>Hirudinea</taxon>
        <taxon>Rhynchobdellida</taxon>
        <taxon>Glossiphoniidae</taxon>
        <taxon>Helobdella</taxon>
    </lineage>
</organism>
<dbReference type="GO" id="GO:0007528">
    <property type="term" value="P:neuromuscular junction development"/>
    <property type="evidence" value="ECO:0000318"/>
    <property type="project" value="GO_Central"/>
</dbReference>
<reference evidence="10" key="1">
    <citation type="submission" date="2012-12" db="EMBL/GenBank/DDBJ databases">
        <authorList>
            <person name="Hellsten U."/>
            <person name="Grimwood J."/>
            <person name="Chapman J.A."/>
            <person name="Shapiro H."/>
            <person name="Aerts A."/>
            <person name="Otillar R.P."/>
            <person name="Terry A.Y."/>
            <person name="Boore J.L."/>
            <person name="Simakov O."/>
            <person name="Marletaz F."/>
            <person name="Cho S.-J."/>
            <person name="Edsinger-Gonzales E."/>
            <person name="Havlak P."/>
            <person name="Kuo D.-H."/>
            <person name="Larsson T."/>
            <person name="Lv J."/>
            <person name="Arendt D."/>
            <person name="Savage R."/>
            <person name="Osoegawa K."/>
            <person name="de Jong P."/>
            <person name="Lindberg D.R."/>
            <person name="Seaver E.C."/>
            <person name="Weisblat D.A."/>
            <person name="Putnam N.H."/>
            <person name="Grigoriev I.V."/>
            <person name="Rokhsar D.S."/>
        </authorList>
    </citation>
    <scope>NUCLEOTIDE SEQUENCE</scope>
</reference>
<keyword evidence="3" id="KW-0677">Repeat</keyword>
<dbReference type="GO" id="GO:0005829">
    <property type="term" value="C:cytosol"/>
    <property type="evidence" value="ECO:0007669"/>
    <property type="project" value="UniProtKB-ARBA"/>
</dbReference>
<evidence type="ECO:0000256" key="4">
    <source>
        <dbReference type="ARBA" id="ARBA00023054"/>
    </source>
</evidence>
<dbReference type="EnsemblMetazoa" id="HelroT116792">
    <property type="protein sequence ID" value="HelroP116792"/>
    <property type="gene ID" value="HelroG116792"/>
</dbReference>
<feature type="region of interest" description="Disordered" evidence="6">
    <location>
        <begin position="305"/>
        <end position="324"/>
    </location>
</feature>
<dbReference type="STRING" id="6412.T1EGH9"/>
<sequence>MYLFSCMSKKDCEDMWTGNNRKGPCSTTTSTDDKMDGHCTVEQRLIIENNDLKSKLCNLEKRMKEKDQQISIYESRLSELQATANDQTIELNQLRNKLMNMASPDKSHPMKERTLEREQTLERLKKKHLDVEKLKAAMENLMTTNEEKNAKIDEMSEQLRKYRLLHQKVACLHADNVLLECGLDAGVPSPSSSSSIHHAFPTAASTPRTDATTTSASLSALPSPVKPSSSSLSSNSYTNIGGHELKTPPASKRQLLLLPTVVNGNNNTNTTTTASSPASGMSNNNSGANGDETLKDELAQEFKAMQNQPTNQEQDKKKSSTAKTIKRLFHRLRRSNSQEFDGKMEEFKRSALRSTAGPRLGWNTNNNRINFELKNSMDKNSFSSWDADRIALWMHGMGLSCYAGECKRWLKSGEQLLTATSHDLEKELGMKNAFHRKKLQLAMQVITSDPTSPVISLDHNWVQKWLDDIGLPQYKDQFLDARIDGCMINYLTNEDLQNLKVMSLMHHMSFKCGIQVLRHHNFDAQALKRRPASNEEMVLQNCPHEVCTWTNHRVMEWLRSIDLSEYSPNLRGSGVHGGLMVLEPRFSADVLAAILSIPSNKTLLRRHLTTHFVSLVGSEVQQMKRSVENEANYIPLSTNQKVKPSKKIGLFRPRTSEMRDDFVCPLHLKSLQNFKLESLSNKTPDVLYASGCTTATNTNSAVAVAPIDKQQQTRDHEHQQENLPTSDV</sequence>
<dbReference type="GO" id="GO:0048786">
    <property type="term" value="C:presynaptic active zone"/>
    <property type="evidence" value="ECO:0000318"/>
    <property type="project" value="GO_Central"/>
</dbReference>
<evidence type="ECO:0000313" key="9">
    <source>
        <dbReference type="EnsemblMetazoa" id="HelroP116792"/>
    </source>
</evidence>
<dbReference type="PANTHER" id="PTHR12587:SF14">
    <property type="entry name" value="AT31531P"/>
    <property type="match status" value="1"/>
</dbReference>
<evidence type="ECO:0000256" key="3">
    <source>
        <dbReference type="ARBA" id="ARBA00022737"/>
    </source>
</evidence>
<feature type="domain" description="SAM" evidence="7">
    <location>
        <begin position="462"/>
        <end position="520"/>
    </location>
</feature>
<dbReference type="Proteomes" id="UP000015101">
    <property type="component" value="Unassembled WGS sequence"/>
</dbReference>
<reference evidence="8 10" key="2">
    <citation type="journal article" date="2013" name="Nature">
        <title>Insights into bilaterian evolution from three spiralian genomes.</title>
        <authorList>
            <person name="Simakov O."/>
            <person name="Marletaz F."/>
            <person name="Cho S.J."/>
            <person name="Edsinger-Gonzales E."/>
            <person name="Havlak P."/>
            <person name="Hellsten U."/>
            <person name="Kuo D.H."/>
            <person name="Larsson T."/>
            <person name="Lv J."/>
            <person name="Arendt D."/>
            <person name="Savage R."/>
            <person name="Osoegawa K."/>
            <person name="de Jong P."/>
            <person name="Grimwood J."/>
            <person name="Chapman J.A."/>
            <person name="Shapiro H."/>
            <person name="Aerts A."/>
            <person name="Otillar R.P."/>
            <person name="Terry A.Y."/>
            <person name="Boore J.L."/>
            <person name="Grigoriev I.V."/>
            <person name="Lindberg D.R."/>
            <person name="Seaver E.C."/>
            <person name="Weisblat D.A."/>
            <person name="Putnam N.H."/>
            <person name="Rokhsar D.S."/>
        </authorList>
    </citation>
    <scope>NUCLEOTIDE SEQUENCE</scope>
</reference>
<evidence type="ECO:0000256" key="5">
    <source>
        <dbReference type="SAM" id="Coils"/>
    </source>
</evidence>
<evidence type="ECO:0000256" key="1">
    <source>
        <dbReference type="ARBA" id="ARBA00007547"/>
    </source>
</evidence>
<dbReference type="FunFam" id="1.10.150.50:FF:000007">
    <property type="entry name" value="Liprin-beta-1 isoform 1"/>
    <property type="match status" value="1"/>
</dbReference>
<dbReference type="Gene3D" id="1.10.150.50">
    <property type="entry name" value="Transcription Factor, Ets-1"/>
    <property type="match status" value="3"/>
</dbReference>
<keyword evidence="4 5" id="KW-0175">Coiled coil</keyword>
<feature type="region of interest" description="Disordered" evidence="6">
    <location>
        <begin position="187"/>
        <end position="292"/>
    </location>
</feature>
<accession>T1EGH9</accession>
<evidence type="ECO:0000313" key="8">
    <source>
        <dbReference type="EMBL" id="ESO11355.1"/>
    </source>
</evidence>
<protein>
    <recommendedName>
        <fullName evidence="7">SAM domain-containing protein</fullName>
    </recommendedName>
</protein>